<proteinExistence type="predicted"/>
<dbReference type="AlphaFoldDB" id="A0AAV7UG74"/>
<feature type="region of interest" description="Disordered" evidence="1">
    <location>
        <begin position="93"/>
        <end position="121"/>
    </location>
</feature>
<dbReference type="Proteomes" id="UP001066276">
    <property type="component" value="Chromosome 3_1"/>
</dbReference>
<name>A0AAV7UG74_PLEWA</name>
<keyword evidence="3" id="KW-1185">Reference proteome</keyword>
<protein>
    <submittedName>
        <fullName evidence="2">Uncharacterized protein</fullName>
    </submittedName>
</protein>
<evidence type="ECO:0000313" key="2">
    <source>
        <dbReference type="EMBL" id="KAJ1187681.1"/>
    </source>
</evidence>
<dbReference type="EMBL" id="JANPWB010000005">
    <property type="protein sequence ID" value="KAJ1187681.1"/>
    <property type="molecule type" value="Genomic_DNA"/>
</dbReference>
<gene>
    <name evidence="2" type="ORF">NDU88_004455</name>
</gene>
<feature type="region of interest" description="Disordered" evidence="1">
    <location>
        <begin position="46"/>
        <end position="76"/>
    </location>
</feature>
<evidence type="ECO:0000313" key="3">
    <source>
        <dbReference type="Proteomes" id="UP001066276"/>
    </source>
</evidence>
<reference evidence="2" key="1">
    <citation type="journal article" date="2022" name="bioRxiv">
        <title>Sequencing and chromosome-scale assembly of the giantPleurodeles waltlgenome.</title>
        <authorList>
            <person name="Brown T."/>
            <person name="Elewa A."/>
            <person name="Iarovenko S."/>
            <person name="Subramanian E."/>
            <person name="Araus A.J."/>
            <person name="Petzold A."/>
            <person name="Susuki M."/>
            <person name="Suzuki K.-i.T."/>
            <person name="Hayashi T."/>
            <person name="Toyoda A."/>
            <person name="Oliveira C."/>
            <person name="Osipova E."/>
            <person name="Leigh N.D."/>
            <person name="Simon A."/>
            <person name="Yun M.H."/>
        </authorList>
    </citation>
    <scope>NUCLEOTIDE SEQUENCE</scope>
    <source>
        <strain evidence="2">20211129_DDA</strain>
        <tissue evidence="2">Liver</tissue>
    </source>
</reference>
<evidence type="ECO:0000256" key="1">
    <source>
        <dbReference type="SAM" id="MobiDB-lite"/>
    </source>
</evidence>
<comment type="caution">
    <text evidence="2">The sequence shown here is derived from an EMBL/GenBank/DDBJ whole genome shotgun (WGS) entry which is preliminary data.</text>
</comment>
<sequence>MATVSGERASAFTSEELEKLVDGVLPQYTQLYGPQDKQFLRALASSGGGAVAPEQEGAASHMALEGEATESEAISGTEGAVLTVVVDGICPAPDTEGGRPAWAGPVTRAPWRSGSSLGVER</sequence>
<organism evidence="2 3">
    <name type="scientific">Pleurodeles waltl</name>
    <name type="common">Iberian ribbed newt</name>
    <dbReference type="NCBI Taxonomy" id="8319"/>
    <lineage>
        <taxon>Eukaryota</taxon>
        <taxon>Metazoa</taxon>
        <taxon>Chordata</taxon>
        <taxon>Craniata</taxon>
        <taxon>Vertebrata</taxon>
        <taxon>Euteleostomi</taxon>
        <taxon>Amphibia</taxon>
        <taxon>Batrachia</taxon>
        <taxon>Caudata</taxon>
        <taxon>Salamandroidea</taxon>
        <taxon>Salamandridae</taxon>
        <taxon>Pleurodelinae</taxon>
        <taxon>Pleurodeles</taxon>
    </lineage>
</organism>
<accession>A0AAV7UG74</accession>